<dbReference type="AlphaFoldDB" id="A0A9P5PU12"/>
<feature type="compositionally biased region" description="Low complexity" evidence="1">
    <location>
        <begin position="39"/>
        <end position="56"/>
    </location>
</feature>
<evidence type="ECO:0000313" key="2">
    <source>
        <dbReference type="EMBL" id="KAF9069309.1"/>
    </source>
</evidence>
<name>A0A9P5PU12_9AGAR</name>
<keyword evidence="3" id="KW-1185">Reference proteome</keyword>
<dbReference type="EMBL" id="JADNRY010000052">
    <property type="protein sequence ID" value="KAF9069309.1"/>
    <property type="molecule type" value="Genomic_DNA"/>
</dbReference>
<evidence type="ECO:0000256" key="1">
    <source>
        <dbReference type="SAM" id="MobiDB-lite"/>
    </source>
</evidence>
<dbReference type="Proteomes" id="UP000772434">
    <property type="component" value="Unassembled WGS sequence"/>
</dbReference>
<feature type="compositionally biased region" description="Basic and acidic residues" evidence="1">
    <location>
        <begin position="57"/>
        <end position="79"/>
    </location>
</feature>
<proteinExistence type="predicted"/>
<sequence length="235" mass="26183">MSSTTLSSAVRSLAQATFSKSKANTPAESTSVDKDTEVDSISDSVPSLSSSFPSFDSFKDRRAYEHDRQRRKRSEEFVKKREARSLETMIFRGLKGDAASMREKSIRKEKRIEAKQRGAGAADDEGDVIQGVRSTGTWKEPSTANQSEVKLADLITPGSIRKSRKNKDSDFEVIPAVRSVIVLDELAFMQDTPRPRDLEQDWEHVYHSDGDDYDSSSSTADPNLTYAKVVLHGLD</sequence>
<organism evidence="2 3">
    <name type="scientific">Rhodocollybia butyracea</name>
    <dbReference type="NCBI Taxonomy" id="206335"/>
    <lineage>
        <taxon>Eukaryota</taxon>
        <taxon>Fungi</taxon>
        <taxon>Dikarya</taxon>
        <taxon>Basidiomycota</taxon>
        <taxon>Agaricomycotina</taxon>
        <taxon>Agaricomycetes</taxon>
        <taxon>Agaricomycetidae</taxon>
        <taxon>Agaricales</taxon>
        <taxon>Marasmiineae</taxon>
        <taxon>Omphalotaceae</taxon>
        <taxon>Rhodocollybia</taxon>
    </lineage>
</organism>
<evidence type="ECO:0000313" key="3">
    <source>
        <dbReference type="Proteomes" id="UP000772434"/>
    </source>
</evidence>
<protein>
    <submittedName>
        <fullName evidence="2">Uncharacterized protein</fullName>
    </submittedName>
</protein>
<feature type="compositionally biased region" description="Polar residues" evidence="1">
    <location>
        <begin position="16"/>
        <end position="30"/>
    </location>
</feature>
<reference evidence="2" key="1">
    <citation type="submission" date="2020-11" db="EMBL/GenBank/DDBJ databases">
        <authorList>
            <consortium name="DOE Joint Genome Institute"/>
            <person name="Ahrendt S."/>
            <person name="Riley R."/>
            <person name="Andreopoulos W."/>
            <person name="Labutti K."/>
            <person name="Pangilinan J."/>
            <person name="Ruiz-Duenas F.J."/>
            <person name="Barrasa J.M."/>
            <person name="Sanchez-Garcia M."/>
            <person name="Camarero S."/>
            <person name="Miyauchi S."/>
            <person name="Serrano A."/>
            <person name="Linde D."/>
            <person name="Babiker R."/>
            <person name="Drula E."/>
            <person name="Ayuso-Fernandez I."/>
            <person name="Pacheco R."/>
            <person name="Padilla G."/>
            <person name="Ferreira P."/>
            <person name="Barriuso J."/>
            <person name="Kellner H."/>
            <person name="Castanera R."/>
            <person name="Alfaro M."/>
            <person name="Ramirez L."/>
            <person name="Pisabarro A.G."/>
            <person name="Kuo A."/>
            <person name="Tritt A."/>
            <person name="Lipzen A."/>
            <person name="He G."/>
            <person name="Yan M."/>
            <person name="Ng V."/>
            <person name="Cullen D."/>
            <person name="Martin F."/>
            <person name="Rosso M.-N."/>
            <person name="Henrissat B."/>
            <person name="Hibbett D."/>
            <person name="Martinez A.T."/>
            <person name="Grigoriev I.V."/>
        </authorList>
    </citation>
    <scope>NUCLEOTIDE SEQUENCE</scope>
    <source>
        <strain evidence="2">AH 40177</strain>
    </source>
</reference>
<comment type="caution">
    <text evidence="2">The sequence shown here is derived from an EMBL/GenBank/DDBJ whole genome shotgun (WGS) entry which is preliminary data.</text>
</comment>
<dbReference type="OrthoDB" id="3245714at2759"/>
<accession>A0A9P5PU12</accession>
<feature type="region of interest" description="Disordered" evidence="1">
    <location>
        <begin position="16"/>
        <end position="79"/>
    </location>
</feature>
<gene>
    <name evidence="2" type="ORF">BDP27DRAFT_1325677</name>
</gene>